<feature type="region of interest" description="Disordered" evidence="10">
    <location>
        <begin position="400"/>
        <end position="456"/>
    </location>
</feature>
<evidence type="ECO:0000256" key="7">
    <source>
        <dbReference type="ARBA" id="ARBA00039594"/>
    </source>
</evidence>
<keyword evidence="4" id="KW-0963">Cytoplasm</keyword>
<dbReference type="GO" id="GO:0006979">
    <property type="term" value="P:response to oxidative stress"/>
    <property type="evidence" value="ECO:0007669"/>
    <property type="project" value="TreeGrafter"/>
</dbReference>
<dbReference type="PROSITE" id="PS51886">
    <property type="entry name" value="TLDC"/>
    <property type="match status" value="1"/>
</dbReference>
<keyword evidence="5" id="KW-0472">Membrane</keyword>
<keyword evidence="12" id="KW-1185">Reference proteome</keyword>
<protein>
    <recommendedName>
        <fullName evidence="7">MTOR-associated protein MEAK7</fullName>
    </recommendedName>
    <alternativeName>
        <fullName evidence="9">TBC/LysM-associated domain-containing protein 1</fullName>
    </alternativeName>
    <alternativeName>
        <fullName evidence="8">TLD domain-containing protein 1</fullName>
    </alternativeName>
</protein>
<dbReference type="OrthoDB" id="289228at2759"/>
<dbReference type="PANTHER" id="PTHR23354:SF131">
    <property type="entry name" value="MTOR-ASSOCIATED PROTEIN MEAK7"/>
    <property type="match status" value="1"/>
</dbReference>
<dbReference type="Proteomes" id="UP000694843">
    <property type="component" value="Unplaced"/>
</dbReference>
<evidence type="ECO:0000259" key="11">
    <source>
        <dbReference type="PROSITE" id="PS51886"/>
    </source>
</evidence>
<feature type="domain" description="TLDc" evidence="11">
    <location>
        <begin position="235"/>
        <end position="402"/>
    </location>
</feature>
<dbReference type="KEGG" id="hazt:108667355"/>
<dbReference type="SMART" id="SM00584">
    <property type="entry name" value="TLDc"/>
    <property type="match status" value="1"/>
</dbReference>
<evidence type="ECO:0000256" key="1">
    <source>
        <dbReference type="ARBA" id="ARBA00004370"/>
    </source>
</evidence>
<feature type="compositionally biased region" description="Basic and acidic residues" evidence="10">
    <location>
        <begin position="443"/>
        <end position="456"/>
    </location>
</feature>
<dbReference type="GO" id="GO:0005764">
    <property type="term" value="C:lysosome"/>
    <property type="evidence" value="ECO:0007669"/>
    <property type="project" value="UniProtKB-SubCell"/>
</dbReference>
<proteinExistence type="predicted"/>
<organism evidence="12 13">
    <name type="scientific">Hyalella azteca</name>
    <name type="common">Amphipod</name>
    <dbReference type="NCBI Taxonomy" id="294128"/>
    <lineage>
        <taxon>Eukaryota</taxon>
        <taxon>Metazoa</taxon>
        <taxon>Ecdysozoa</taxon>
        <taxon>Arthropoda</taxon>
        <taxon>Crustacea</taxon>
        <taxon>Multicrustacea</taxon>
        <taxon>Malacostraca</taxon>
        <taxon>Eumalacostraca</taxon>
        <taxon>Peracarida</taxon>
        <taxon>Amphipoda</taxon>
        <taxon>Senticaudata</taxon>
        <taxon>Talitrida</taxon>
        <taxon>Talitroidea</taxon>
        <taxon>Hyalellidae</taxon>
        <taxon>Hyalella</taxon>
    </lineage>
</organism>
<sequence>MGAEASKKSLSSDSHTLWMSIEEEKLINAHIMQITTEGCLPEEKILEVSSHGDGQMLAERFLALLKKWPNRGTDKQPPATGRALPSAKLLQVFIEILNPDPSIQTAVLCLLSGSDGGSVQSNDLVQAVALVIERYCRLASVAPATRLSADADSSGRVAREWLNSLLFADALNKKTVTMALPSTALSQAGVERWLQGHAAVYGVVQVTVMRSLVLPALTSPPSLFPDIIATKEMHVGLSAADILLLNTALPQQLRCQWRLLFCNHTHGDSFSILMKQIVGKGPTLVVVEDEEGNKFGGFASASWEVRPQFHGTAESFLFSINPYAGIYRSTGYNTNYQYLNFLENNTMPNGLGFGGRVELFGLFLSYDFGECSVAPSCTTFSSPALCLNATPHIRRLTVWGVGEEPKDSDDDDDDDDKQKTKKRSALDRNPEARAMLDMIGRTRASEGLREPEPEPE</sequence>
<dbReference type="GO" id="GO:0016020">
    <property type="term" value="C:membrane"/>
    <property type="evidence" value="ECO:0007669"/>
    <property type="project" value="UniProtKB-SubCell"/>
</dbReference>
<evidence type="ECO:0000313" key="13">
    <source>
        <dbReference type="RefSeq" id="XP_018009861.1"/>
    </source>
</evidence>
<evidence type="ECO:0000313" key="12">
    <source>
        <dbReference type="Proteomes" id="UP000694843"/>
    </source>
</evidence>
<evidence type="ECO:0000256" key="3">
    <source>
        <dbReference type="ARBA" id="ARBA00004496"/>
    </source>
</evidence>
<reference evidence="13" key="1">
    <citation type="submission" date="2025-08" db="UniProtKB">
        <authorList>
            <consortium name="RefSeq"/>
        </authorList>
    </citation>
    <scope>IDENTIFICATION</scope>
</reference>
<evidence type="ECO:0000256" key="6">
    <source>
        <dbReference type="ARBA" id="ARBA00023228"/>
    </source>
</evidence>
<comment type="subcellular location">
    <subcellularLocation>
        <location evidence="3">Cytoplasm</location>
    </subcellularLocation>
    <subcellularLocation>
        <location evidence="2">Lysosome</location>
    </subcellularLocation>
    <subcellularLocation>
        <location evidence="1">Membrane</location>
    </subcellularLocation>
</comment>
<keyword evidence="6" id="KW-0458">Lysosome</keyword>
<accession>A0A8B7N7N9</accession>
<evidence type="ECO:0000256" key="8">
    <source>
        <dbReference type="ARBA" id="ARBA00041780"/>
    </source>
</evidence>
<feature type="compositionally biased region" description="Acidic residues" evidence="10">
    <location>
        <begin position="406"/>
        <end position="415"/>
    </location>
</feature>
<evidence type="ECO:0000256" key="2">
    <source>
        <dbReference type="ARBA" id="ARBA00004371"/>
    </source>
</evidence>
<dbReference type="Pfam" id="PF07534">
    <property type="entry name" value="TLD"/>
    <property type="match status" value="1"/>
</dbReference>
<dbReference type="PANTHER" id="PTHR23354">
    <property type="entry name" value="NUCLEOLAR PROTEIN 7/ESTROGEN RECEPTOR COACTIVATOR-RELATED"/>
    <property type="match status" value="1"/>
</dbReference>
<evidence type="ECO:0000256" key="10">
    <source>
        <dbReference type="SAM" id="MobiDB-lite"/>
    </source>
</evidence>
<evidence type="ECO:0000256" key="9">
    <source>
        <dbReference type="ARBA" id="ARBA00042134"/>
    </source>
</evidence>
<gene>
    <name evidence="13" type="primary">LOC108667355</name>
</gene>
<evidence type="ECO:0000256" key="5">
    <source>
        <dbReference type="ARBA" id="ARBA00023136"/>
    </source>
</evidence>
<name>A0A8B7N7N9_HYAAZ</name>
<dbReference type="AlphaFoldDB" id="A0A8B7N7N9"/>
<dbReference type="GO" id="GO:0005634">
    <property type="term" value="C:nucleus"/>
    <property type="evidence" value="ECO:0007669"/>
    <property type="project" value="TreeGrafter"/>
</dbReference>
<evidence type="ECO:0000256" key="4">
    <source>
        <dbReference type="ARBA" id="ARBA00022490"/>
    </source>
</evidence>
<dbReference type="InterPro" id="IPR006571">
    <property type="entry name" value="TLDc_dom"/>
</dbReference>
<dbReference type="GeneID" id="108667355"/>
<dbReference type="RefSeq" id="XP_018009861.1">
    <property type="nucleotide sequence ID" value="XM_018154372.2"/>
</dbReference>